<dbReference type="PANTHER" id="PTHR28158:SF1">
    <property type="entry name" value="SMALL RIBOSOMAL SUBUNIT PROTEIN MS45"/>
    <property type="match status" value="1"/>
</dbReference>
<accession>A0A9W6Z1A2</accession>
<dbReference type="EMBL" id="BSXU01002260">
    <property type="protein sequence ID" value="GMG35858.1"/>
    <property type="molecule type" value="Genomic_DNA"/>
</dbReference>
<evidence type="ECO:0000313" key="3">
    <source>
        <dbReference type="Proteomes" id="UP001165063"/>
    </source>
</evidence>
<dbReference type="PANTHER" id="PTHR28158">
    <property type="entry name" value="37S RIBOSOMAL PROTEIN S35, MITOCHONDRIAL"/>
    <property type="match status" value="1"/>
</dbReference>
<dbReference type="GO" id="GO:0032543">
    <property type="term" value="P:mitochondrial translation"/>
    <property type="evidence" value="ECO:0007669"/>
    <property type="project" value="TreeGrafter"/>
</dbReference>
<reference evidence="2" key="1">
    <citation type="submission" date="2023-04" db="EMBL/GenBank/DDBJ databases">
        <title>Ambrosiozyma monospora NBRC 1965.</title>
        <authorList>
            <person name="Ichikawa N."/>
            <person name="Sato H."/>
            <person name="Tonouchi N."/>
        </authorList>
    </citation>
    <scope>NUCLEOTIDE SEQUENCE</scope>
    <source>
        <strain evidence="2">NBRC 1965</strain>
    </source>
</reference>
<dbReference type="GO" id="GO:0003735">
    <property type="term" value="F:structural constituent of ribosome"/>
    <property type="evidence" value="ECO:0007669"/>
    <property type="project" value="TreeGrafter"/>
</dbReference>
<feature type="region of interest" description="Disordered" evidence="1">
    <location>
        <begin position="67"/>
        <end position="93"/>
    </location>
</feature>
<comment type="caution">
    <text evidence="2">The sequence shown here is derived from an EMBL/GenBank/DDBJ whole genome shotgun (WGS) entry which is preliminary data.</text>
</comment>
<name>A0A9W6Z1A2_AMBMO</name>
<dbReference type="InterPro" id="IPR021036">
    <property type="entry name" value="Ribosomal_mS45"/>
</dbReference>
<organism evidence="2 3">
    <name type="scientific">Ambrosiozyma monospora</name>
    <name type="common">Yeast</name>
    <name type="synonym">Endomycopsis monosporus</name>
    <dbReference type="NCBI Taxonomy" id="43982"/>
    <lineage>
        <taxon>Eukaryota</taxon>
        <taxon>Fungi</taxon>
        <taxon>Dikarya</taxon>
        <taxon>Ascomycota</taxon>
        <taxon>Saccharomycotina</taxon>
        <taxon>Pichiomycetes</taxon>
        <taxon>Pichiales</taxon>
        <taxon>Pichiaceae</taxon>
        <taxon>Ambrosiozyma</taxon>
    </lineage>
</organism>
<proteinExistence type="predicted"/>
<evidence type="ECO:0000313" key="2">
    <source>
        <dbReference type="EMBL" id="GMG35858.1"/>
    </source>
</evidence>
<dbReference type="Proteomes" id="UP001165063">
    <property type="component" value="Unassembled WGS sequence"/>
</dbReference>
<feature type="compositionally biased region" description="Low complexity" evidence="1">
    <location>
        <begin position="69"/>
        <end position="89"/>
    </location>
</feature>
<dbReference type="GO" id="GO:0005763">
    <property type="term" value="C:mitochondrial small ribosomal subunit"/>
    <property type="evidence" value="ECO:0007669"/>
    <property type="project" value="TreeGrafter"/>
</dbReference>
<dbReference type="Pfam" id="PF12298">
    <property type="entry name" value="Bot1p"/>
    <property type="match status" value="1"/>
</dbReference>
<keyword evidence="3" id="KW-1185">Reference proteome</keyword>
<protein>
    <submittedName>
        <fullName evidence="2">Unnamed protein product</fullName>
    </submittedName>
</protein>
<gene>
    <name evidence="2" type="ORF">Amon01_000458900</name>
</gene>
<dbReference type="OrthoDB" id="10052321at2759"/>
<evidence type="ECO:0000256" key="1">
    <source>
        <dbReference type="SAM" id="MobiDB-lite"/>
    </source>
</evidence>
<sequence length="142" mass="15640">MNDVIYKMFPVYENSGFQAENLTEIPIPEKTQQSRFLTIAESQPFGPVDAAKEFGLEPAAVTLQKLSETGAHSAHTAGGSGAKSGSKKSFISPMKEGDRHAFRFTDAKVGQVGYRYGKVFRDNRKDRKIGFDAAGNMIYLLE</sequence>
<dbReference type="AlphaFoldDB" id="A0A9W6Z1A2"/>